<gene>
    <name evidence="1" type="ORF">QVD17_20451</name>
</gene>
<evidence type="ECO:0000313" key="1">
    <source>
        <dbReference type="EMBL" id="KAK1425106.1"/>
    </source>
</evidence>
<dbReference type="EMBL" id="JAUHHV010000005">
    <property type="protein sequence ID" value="KAK1425106.1"/>
    <property type="molecule type" value="Genomic_DNA"/>
</dbReference>
<dbReference type="Proteomes" id="UP001229421">
    <property type="component" value="Unassembled WGS sequence"/>
</dbReference>
<sequence>MADQKVEDDVVEVDTNDDDDIITMEQREYDWATTSCVSITLGYDGNVEDLVFGQDMNKHEYFPIKEPLDAYEDESLFELAGDDDDDEDYGGGGFCEDSAKRLDCLAKSE</sequence>
<name>A0AAD8KPP2_TARER</name>
<comment type="caution">
    <text evidence="1">The sequence shown here is derived from an EMBL/GenBank/DDBJ whole genome shotgun (WGS) entry which is preliminary data.</text>
</comment>
<evidence type="ECO:0000313" key="2">
    <source>
        <dbReference type="Proteomes" id="UP001229421"/>
    </source>
</evidence>
<reference evidence="1" key="1">
    <citation type="journal article" date="2023" name="bioRxiv">
        <title>Improved chromosome-level genome assembly for marigold (Tagetes erecta).</title>
        <authorList>
            <person name="Jiang F."/>
            <person name="Yuan L."/>
            <person name="Wang S."/>
            <person name="Wang H."/>
            <person name="Xu D."/>
            <person name="Wang A."/>
            <person name="Fan W."/>
        </authorList>
    </citation>
    <scope>NUCLEOTIDE SEQUENCE</scope>
    <source>
        <strain evidence="1">WSJ</strain>
        <tissue evidence="1">Leaf</tissue>
    </source>
</reference>
<accession>A0AAD8KPP2</accession>
<dbReference type="AlphaFoldDB" id="A0AAD8KPP2"/>
<protein>
    <submittedName>
        <fullName evidence="1">Uncharacterized protein</fullName>
    </submittedName>
</protein>
<keyword evidence="2" id="KW-1185">Reference proteome</keyword>
<organism evidence="1 2">
    <name type="scientific">Tagetes erecta</name>
    <name type="common">African marigold</name>
    <dbReference type="NCBI Taxonomy" id="13708"/>
    <lineage>
        <taxon>Eukaryota</taxon>
        <taxon>Viridiplantae</taxon>
        <taxon>Streptophyta</taxon>
        <taxon>Embryophyta</taxon>
        <taxon>Tracheophyta</taxon>
        <taxon>Spermatophyta</taxon>
        <taxon>Magnoliopsida</taxon>
        <taxon>eudicotyledons</taxon>
        <taxon>Gunneridae</taxon>
        <taxon>Pentapetalae</taxon>
        <taxon>asterids</taxon>
        <taxon>campanulids</taxon>
        <taxon>Asterales</taxon>
        <taxon>Asteraceae</taxon>
        <taxon>Asteroideae</taxon>
        <taxon>Heliantheae alliance</taxon>
        <taxon>Tageteae</taxon>
        <taxon>Tagetes</taxon>
    </lineage>
</organism>
<proteinExistence type="predicted"/>